<organism evidence="1 2">
    <name type="scientific">Novosphingobium anseongense</name>
    <dbReference type="NCBI Taxonomy" id="3133436"/>
    <lineage>
        <taxon>Bacteria</taxon>
        <taxon>Pseudomonadati</taxon>
        <taxon>Pseudomonadota</taxon>
        <taxon>Alphaproteobacteria</taxon>
        <taxon>Sphingomonadales</taxon>
        <taxon>Sphingomonadaceae</taxon>
        <taxon>Novosphingobium</taxon>
    </lineage>
</organism>
<accession>A0ABU8RZB1</accession>
<keyword evidence="2" id="KW-1185">Reference proteome</keyword>
<dbReference type="RefSeq" id="WP_339588221.1">
    <property type="nucleotide sequence ID" value="NZ_JBBHJZ010000003.1"/>
</dbReference>
<reference evidence="1 2" key="1">
    <citation type="submission" date="2024-03" db="EMBL/GenBank/DDBJ databases">
        <authorList>
            <person name="Jo J.-H."/>
        </authorList>
    </citation>
    <scope>NUCLEOTIDE SEQUENCE [LARGE SCALE GENOMIC DNA]</scope>
    <source>
        <strain evidence="1 2">PS1R-30</strain>
    </source>
</reference>
<dbReference type="EMBL" id="JBBHJZ010000003">
    <property type="protein sequence ID" value="MEJ5978288.1"/>
    <property type="molecule type" value="Genomic_DNA"/>
</dbReference>
<dbReference type="Proteomes" id="UP001361239">
    <property type="component" value="Unassembled WGS sequence"/>
</dbReference>
<proteinExistence type="predicted"/>
<sequence length="61" mass="6925">MTELTLCLKRAREEVLLALGADSPEDERLHRKRADLLTAEAVRDIDREPDAPHDWSLLATT</sequence>
<evidence type="ECO:0000313" key="2">
    <source>
        <dbReference type="Proteomes" id="UP001361239"/>
    </source>
</evidence>
<evidence type="ECO:0000313" key="1">
    <source>
        <dbReference type="EMBL" id="MEJ5978288.1"/>
    </source>
</evidence>
<comment type="caution">
    <text evidence="1">The sequence shown here is derived from an EMBL/GenBank/DDBJ whole genome shotgun (WGS) entry which is preliminary data.</text>
</comment>
<gene>
    <name evidence="1" type="ORF">WG901_16670</name>
</gene>
<protein>
    <submittedName>
        <fullName evidence="1">Uncharacterized protein</fullName>
    </submittedName>
</protein>
<name>A0ABU8RZB1_9SPHN</name>